<sequence>MQKTPLSLVREVAQRKLDSLEEMDLGMVDQYTDRTPVVFTAVPCLRKFRMLSMGATRIAVPWAQLAELSLDCDSLDWTIEILAQSTNLVKAYINPHVHPSQLPGHITPLRFSQLHSLSLCLTEHLTPLFLDNLSTPVLQKLELMTLGPRWTQLVASSFAAFQLRAPNITRLQFSCRFAVEELASIIRRVPSLTHLNLTDCKTCFNDDFIRILHYDQDVAPLAPSLHHLVVCNLFVPSFTDDVLGGTHIEDAHRISQVCSDWRQIAHGTPRLWARTLEVDLCAKRNVADGLKAWLTRSAPLPISLSFISWIEDTNHGFLEEVLKVLPRCGSLRVIAARWFIGQLSQCRLDSLENLDLGMIDETEPIMPTLSAPRLRKLNVCTINRCLPPSVVPWAQLTDLELECDSSDGIVEVLSQCIHLVKASIVVHEWSPLEVRHTIPFQLSQLRSLDLHFMADNTLLSSYLSTPVLQELQLPLCKL</sequence>
<dbReference type="AlphaFoldDB" id="A0A8H6YF04"/>
<dbReference type="Proteomes" id="UP000623467">
    <property type="component" value="Unassembled WGS sequence"/>
</dbReference>
<evidence type="ECO:0000313" key="2">
    <source>
        <dbReference type="Proteomes" id="UP000623467"/>
    </source>
</evidence>
<organism evidence="1 2">
    <name type="scientific">Mycena sanguinolenta</name>
    <dbReference type="NCBI Taxonomy" id="230812"/>
    <lineage>
        <taxon>Eukaryota</taxon>
        <taxon>Fungi</taxon>
        <taxon>Dikarya</taxon>
        <taxon>Basidiomycota</taxon>
        <taxon>Agaricomycotina</taxon>
        <taxon>Agaricomycetes</taxon>
        <taxon>Agaricomycetidae</taxon>
        <taxon>Agaricales</taxon>
        <taxon>Marasmiineae</taxon>
        <taxon>Mycenaceae</taxon>
        <taxon>Mycena</taxon>
    </lineage>
</organism>
<comment type="caution">
    <text evidence="1">The sequence shown here is derived from an EMBL/GenBank/DDBJ whole genome shotgun (WGS) entry which is preliminary data.</text>
</comment>
<protein>
    <submittedName>
        <fullName evidence="1">F-box domain-containing protein</fullName>
    </submittedName>
</protein>
<keyword evidence="2" id="KW-1185">Reference proteome</keyword>
<dbReference type="PANTHER" id="PTHR38926">
    <property type="entry name" value="F-BOX DOMAIN CONTAINING PROTEIN, EXPRESSED"/>
    <property type="match status" value="1"/>
</dbReference>
<name>A0A8H6YF04_9AGAR</name>
<dbReference type="SUPFAM" id="SSF52047">
    <property type="entry name" value="RNI-like"/>
    <property type="match status" value="1"/>
</dbReference>
<dbReference type="PANTHER" id="PTHR38926:SF5">
    <property type="entry name" value="F-BOX AND LEUCINE-RICH REPEAT PROTEIN 6"/>
    <property type="match status" value="1"/>
</dbReference>
<accession>A0A8H6YF04</accession>
<proteinExistence type="predicted"/>
<dbReference type="Gene3D" id="3.80.10.10">
    <property type="entry name" value="Ribonuclease Inhibitor"/>
    <property type="match status" value="1"/>
</dbReference>
<dbReference type="OrthoDB" id="2800666at2759"/>
<dbReference type="EMBL" id="JACAZH010000010">
    <property type="protein sequence ID" value="KAF7357481.1"/>
    <property type="molecule type" value="Genomic_DNA"/>
</dbReference>
<reference evidence="1" key="1">
    <citation type="submission" date="2020-05" db="EMBL/GenBank/DDBJ databases">
        <title>Mycena genomes resolve the evolution of fungal bioluminescence.</title>
        <authorList>
            <person name="Tsai I.J."/>
        </authorList>
    </citation>
    <scope>NUCLEOTIDE SEQUENCE</scope>
    <source>
        <strain evidence="1">160909Yilan</strain>
    </source>
</reference>
<evidence type="ECO:0000313" key="1">
    <source>
        <dbReference type="EMBL" id="KAF7357481.1"/>
    </source>
</evidence>
<gene>
    <name evidence="1" type="ORF">MSAN_01344300</name>
</gene>
<dbReference type="InterPro" id="IPR032675">
    <property type="entry name" value="LRR_dom_sf"/>
</dbReference>